<dbReference type="AlphaFoldDB" id="A0A6H9YPD9"/>
<protein>
    <recommendedName>
        <fullName evidence="4">D-alanine--D-alanine ligase</fullName>
        <ecNumber evidence="4">6.3.2.4</ecNumber>
    </recommendedName>
    <alternativeName>
        <fullName evidence="4">D-Ala-D-Ala ligase</fullName>
    </alternativeName>
    <alternativeName>
        <fullName evidence="4">D-alanylalanine synthetase</fullName>
    </alternativeName>
</protein>
<keyword evidence="7" id="KW-0547">Nucleotide-binding</keyword>
<dbReference type="GO" id="GO:0046872">
    <property type="term" value="F:metal ion binding"/>
    <property type="evidence" value="ECO:0007669"/>
    <property type="project" value="UniProtKB-KW"/>
</dbReference>
<dbReference type="SUPFAM" id="SSF52440">
    <property type="entry name" value="PreATP-grasp domain"/>
    <property type="match status" value="1"/>
</dbReference>
<keyword evidence="6" id="KW-0460">Magnesium</keyword>
<dbReference type="InterPro" id="IPR013815">
    <property type="entry name" value="ATP_grasp_subdomain_1"/>
</dbReference>
<dbReference type="GO" id="GO:0008360">
    <property type="term" value="P:regulation of cell shape"/>
    <property type="evidence" value="ECO:0007669"/>
    <property type="project" value="UniProtKB-KW"/>
</dbReference>
<dbReference type="UniPathway" id="UPA00219"/>
<evidence type="ECO:0000256" key="6">
    <source>
        <dbReference type="PIRSR" id="PIRSR039102-3"/>
    </source>
</evidence>
<evidence type="ECO:0000313" key="11">
    <source>
        <dbReference type="Proteomes" id="UP000468735"/>
    </source>
</evidence>
<keyword evidence="3 4" id="KW-0961">Cell wall biogenesis/degradation</keyword>
<keyword evidence="11" id="KW-1185">Reference proteome</keyword>
<evidence type="ECO:0000256" key="1">
    <source>
        <dbReference type="ARBA" id="ARBA00010871"/>
    </source>
</evidence>
<keyword evidence="7" id="KW-0067">ATP-binding</keyword>
<feature type="binding site" evidence="6">
    <location>
        <position position="312"/>
    </location>
    <ligand>
        <name>Mg(2+)</name>
        <dbReference type="ChEBI" id="CHEBI:18420"/>
        <label>2</label>
    </ligand>
</feature>
<keyword evidence="2 4" id="KW-0436">Ligase</keyword>
<dbReference type="GO" id="GO:0008716">
    <property type="term" value="F:D-alanine-D-alanine ligase activity"/>
    <property type="evidence" value="ECO:0007669"/>
    <property type="project" value="UniProtKB-UniRule"/>
</dbReference>
<keyword evidence="6" id="KW-0464">Manganese</keyword>
<dbReference type="Gene3D" id="3.30.470.20">
    <property type="entry name" value="ATP-grasp fold, B domain"/>
    <property type="match status" value="1"/>
</dbReference>
<comment type="subcellular location">
    <subcellularLocation>
        <location evidence="4">Cytoplasm</location>
    </subcellularLocation>
</comment>
<feature type="binding site" evidence="6">
    <location>
        <position position="312"/>
    </location>
    <ligand>
        <name>Mg(2+)</name>
        <dbReference type="ChEBI" id="CHEBI:18420"/>
        <label>1</label>
    </ligand>
</feature>
<dbReference type="GO" id="GO:0005737">
    <property type="term" value="C:cytoplasm"/>
    <property type="evidence" value="ECO:0007669"/>
    <property type="project" value="UniProtKB-SubCell"/>
</dbReference>
<organism evidence="10 11">
    <name type="scientific">Actinomadura rudentiformis</name>
    <dbReference type="NCBI Taxonomy" id="359158"/>
    <lineage>
        <taxon>Bacteria</taxon>
        <taxon>Bacillati</taxon>
        <taxon>Actinomycetota</taxon>
        <taxon>Actinomycetes</taxon>
        <taxon>Streptosporangiales</taxon>
        <taxon>Thermomonosporaceae</taxon>
        <taxon>Actinomadura</taxon>
    </lineage>
</organism>
<keyword evidence="4" id="KW-0133">Cell shape</keyword>
<dbReference type="OrthoDB" id="9813261at2"/>
<comment type="similarity">
    <text evidence="1 4">Belongs to the D-alanine--D-alanine ligase family.</text>
</comment>
<dbReference type="Gene3D" id="3.40.50.20">
    <property type="match status" value="1"/>
</dbReference>
<reference evidence="10 11" key="1">
    <citation type="submission" date="2019-09" db="EMBL/GenBank/DDBJ databases">
        <title>Actinomadura physcomitrii sp. nov., a novel actinomycete isolated from moss [Physcomitrium sphaericum (Ludw) Fuernr].</title>
        <authorList>
            <person name="Zhuang X."/>
            <person name="Liu C."/>
        </authorList>
    </citation>
    <scope>NUCLEOTIDE SEQUENCE [LARGE SCALE GENOMIC DNA]</scope>
    <source>
        <strain evidence="10 11">HMC1</strain>
    </source>
</reference>
<proteinExistence type="inferred from homology"/>
<evidence type="ECO:0000256" key="8">
    <source>
        <dbReference type="SAM" id="MobiDB-lite"/>
    </source>
</evidence>
<keyword evidence="4" id="KW-0963">Cytoplasm</keyword>
<comment type="caution">
    <text evidence="10">The sequence shown here is derived from an EMBL/GenBank/DDBJ whole genome shotgun (WGS) entry which is preliminary data.</text>
</comment>
<dbReference type="NCBIfam" id="NF002378">
    <property type="entry name" value="PRK01372.1"/>
    <property type="match status" value="1"/>
</dbReference>
<evidence type="ECO:0000313" key="10">
    <source>
        <dbReference type="EMBL" id="KAB2344681.1"/>
    </source>
</evidence>
<keyword evidence="4" id="KW-0573">Peptidoglycan synthesis</keyword>
<dbReference type="InterPro" id="IPR011095">
    <property type="entry name" value="Dala_Dala_lig_C"/>
</dbReference>
<feature type="binding site" evidence="6">
    <location>
        <position position="314"/>
    </location>
    <ligand>
        <name>Mg(2+)</name>
        <dbReference type="ChEBI" id="CHEBI:18420"/>
        <label>2</label>
    </ligand>
</feature>
<gene>
    <name evidence="4" type="primary">ddl</name>
    <name evidence="10" type="ORF">F8566_29105</name>
</gene>
<dbReference type="Pfam" id="PF01820">
    <property type="entry name" value="Dala_Dala_lig_N"/>
    <property type="match status" value="1"/>
</dbReference>
<name>A0A6H9YPD9_9ACTN</name>
<dbReference type="InterPro" id="IPR005905">
    <property type="entry name" value="D_ala_D_ala"/>
</dbReference>
<feature type="binding site" evidence="6">
    <location>
        <position position="299"/>
    </location>
    <ligand>
        <name>Mg(2+)</name>
        <dbReference type="ChEBI" id="CHEBI:18420"/>
        <label>1</label>
    </ligand>
</feature>
<feature type="region of interest" description="Disordered" evidence="8">
    <location>
        <begin position="1"/>
        <end position="31"/>
    </location>
</feature>
<evidence type="ECO:0000256" key="7">
    <source>
        <dbReference type="PROSITE-ProRule" id="PRU00409"/>
    </source>
</evidence>
<dbReference type="InterPro" id="IPR011127">
    <property type="entry name" value="Dala_Dala_lig_N"/>
</dbReference>
<feature type="domain" description="ATP-grasp" evidence="9">
    <location>
        <begin position="138"/>
        <end position="345"/>
    </location>
</feature>
<dbReference type="PANTHER" id="PTHR23132">
    <property type="entry name" value="D-ALANINE--D-ALANINE LIGASE"/>
    <property type="match status" value="1"/>
</dbReference>
<dbReference type="GO" id="GO:0009252">
    <property type="term" value="P:peptidoglycan biosynthetic process"/>
    <property type="evidence" value="ECO:0007669"/>
    <property type="project" value="UniProtKB-UniRule"/>
</dbReference>
<dbReference type="HAMAP" id="MF_00047">
    <property type="entry name" value="Dala_Dala_lig"/>
    <property type="match status" value="1"/>
</dbReference>
<comment type="function">
    <text evidence="4">Cell wall formation.</text>
</comment>
<dbReference type="PANTHER" id="PTHR23132:SF23">
    <property type="entry name" value="D-ALANINE--D-ALANINE LIGASE B"/>
    <property type="match status" value="1"/>
</dbReference>
<dbReference type="Pfam" id="PF07478">
    <property type="entry name" value="Dala_Dala_lig_C"/>
    <property type="match status" value="1"/>
</dbReference>
<sequence length="349" mass="36763">MRASRAPGPNTPPHHSGFLGTPPSWSPRRHRLKGTGLELGHVIVLAGGLSYEREVSLRSGRRVADALRAADVPVELRDADATLLDSLTNDPPDAVFPVLHGSAGEDGSIRDVLELLEVPYVGARPDACRVAWDKPTAKSVVRQAGIATPASVALPKEVFHDLGAASVLDSIVDRLGLPLFVKPTRGGSALGASVVREASELPAAMVGCFAYGDAALIEQYIEGVEIAVSVIERAGEPLALPAVEIVAPSGLYDYTARYDAGDTEFVTPARLSPEAAQRATAAAVTAHQALGLRDLSRTDLIVDASGEVHFLEVNVAPGMTETSLLPRAVSVAGLDLGFLCRDLILRRFP</sequence>
<dbReference type="InterPro" id="IPR016185">
    <property type="entry name" value="PreATP-grasp_dom_sf"/>
</dbReference>
<evidence type="ECO:0000256" key="5">
    <source>
        <dbReference type="PIRSR" id="PIRSR039102-1"/>
    </source>
</evidence>
<feature type="active site" evidence="5">
    <location>
        <position position="323"/>
    </location>
</feature>
<dbReference type="EC" id="6.3.2.4" evidence="4"/>
<keyword evidence="6" id="KW-0479">Metal-binding</keyword>
<comment type="cofactor">
    <cofactor evidence="6">
        <name>Mg(2+)</name>
        <dbReference type="ChEBI" id="CHEBI:18420"/>
    </cofactor>
    <cofactor evidence="6">
        <name>Mn(2+)</name>
        <dbReference type="ChEBI" id="CHEBI:29035"/>
    </cofactor>
    <text evidence="6">Binds 2 magnesium or manganese ions per subunit.</text>
</comment>
<dbReference type="InterPro" id="IPR011761">
    <property type="entry name" value="ATP-grasp"/>
</dbReference>
<dbReference type="Gene3D" id="3.30.1490.20">
    <property type="entry name" value="ATP-grasp fold, A domain"/>
    <property type="match status" value="1"/>
</dbReference>
<evidence type="ECO:0000256" key="2">
    <source>
        <dbReference type="ARBA" id="ARBA00022598"/>
    </source>
</evidence>
<dbReference type="SUPFAM" id="SSF56059">
    <property type="entry name" value="Glutathione synthetase ATP-binding domain-like"/>
    <property type="match status" value="1"/>
</dbReference>
<comment type="pathway">
    <text evidence="4">Cell wall biogenesis; peptidoglycan biosynthesis.</text>
</comment>
<dbReference type="Proteomes" id="UP000468735">
    <property type="component" value="Unassembled WGS sequence"/>
</dbReference>
<comment type="catalytic activity">
    <reaction evidence="4">
        <text>2 D-alanine + ATP = D-alanyl-D-alanine + ADP + phosphate + H(+)</text>
        <dbReference type="Rhea" id="RHEA:11224"/>
        <dbReference type="ChEBI" id="CHEBI:15378"/>
        <dbReference type="ChEBI" id="CHEBI:30616"/>
        <dbReference type="ChEBI" id="CHEBI:43474"/>
        <dbReference type="ChEBI" id="CHEBI:57416"/>
        <dbReference type="ChEBI" id="CHEBI:57822"/>
        <dbReference type="ChEBI" id="CHEBI:456216"/>
        <dbReference type="EC" id="6.3.2.4"/>
    </reaction>
</comment>
<evidence type="ECO:0000256" key="3">
    <source>
        <dbReference type="ARBA" id="ARBA00023316"/>
    </source>
</evidence>
<evidence type="ECO:0000256" key="4">
    <source>
        <dbReference type="HAMAP-Rule" id="MF_00047"/>
    </source>
</evidence>
<dbReference type="GO" id="GO:0005524">
    <property type="term" value="F:ATP binding"/>
    <property type="evidence" value="ECO:0007669"/>
    <property type="project" value="UniProtKB-UniRule"/>
</dbReference>
<dbReference type="PIRSF" id="PIRSF039102">
    <property type="entry name" value="Ddl/VanB"/>
    <property type="match status" value="1"/>
</dbReference>
<dbReference type="GO" id="GO:0071555">
    <property type="term" value="P:cell wall organization"/>
    <property type="evidence" value="ECO:0007669"/>
    <property type="project" value="UniProtKB-KW"/>
</dbReference>
<feature type="active site" evidence="5">
    <location>
        <position position="188"/>
    </location>
</feature>
<evidence type="ECO:0000259" key="9">
    <source>
        <dbReference type="PROSITE" id="PS50975"/>
    </source>
</evidence>
<dbReference type="EMBL" id="WBMT01000015">
    <property type="protein sequence ID" value="KAB2344681.1"/>
    <property type="molecule type" value="Genomic_DNA"/>
</dbReference>
<dbReference type="PROSITE" id="PS50975">
    <property type="entry name" value="ATP_GRASP"/>
    <property type="match status" value="1"/>
</dbReference>
<accession>A0A6H9YPD9</accession>
<feature type="active site" evidence="5">
    <location>
        <position position="52"/>
    </location>
</feature>